<keyword evidence="3" id="KW-0238">DNA-binding</keyword>
<dbReference type="OrthoDB" id="4113136at2759"/>
<proteinExistence type="predicted"/>
<dbReference type="Pfam" id="PF11951">
    <property type="entry name" value="Fungal_trans_2"/>
    <property type="match status" value="1"/>
</dbReference>
<evidence type="ECO:0000256" key="2">
    <source>
        <dbReference type="ARBA" id="ARBA00023015"/>
    </source>
</evidence>
<dbReference type="Pfam" id="PF00172">
    <property type="entry name" value="Zn_clus"/>
    <property type="match status" value="1"/>
</dbReference>
<keyword evidence="2" id="KW-0805">Transcription regulation</keyword>
<accession>A0A0D1X698</accession>
<dbReference type="EMBL" id="KN846952">
    <property type="protein sequence ID" value="KIV83266.1"/>
    <property type="molecule type" value="Genomic_DNA"/>
</dbReference>
<dbReference type="GO" id="GO:0045944">
    <property type="term" value="P:positive regulation of transcription by RNA polymerase II"/>
    <property type="evidence" value="ECO:0007669"/>
    <property type="project" value="TreeGrafter"/>
</dbReference>
<feature type="domain" description="Zn(2)-C6 fungal-type" evidence="6">
    <location>
        <begin position="34"/>
        <end position="60"/>
    </location>
</feature>
<dbReference type="GO" id="GO:0005634">
    <property type="term" value="C:nucleus"/>
    <property type="evidence" value="ECO:0007669"/>
    <property type="project" value="UniProtKB-SubCell"/>
</dbReference>
<protein>
    <recommendedName>
        <fullName evidence="6">Zn(2)-C6 fungal-type domain-containing protein</fullName>
    </recommendedName>
</protein>
<evidence type="ECO:0000313" key="7">
    <source>
        <dbReference type="EMBL" id="KIV83266.1"/>
    </source>
</evidence>
<dbReference type="CDD" id="cd12148">
    <property type="entry name" value="fungal_TF_MHR"/>
    <property type="match status" value="1"/>
</dbReference>
<dbReference type="InterPro" id="IPR021858">
    <property type="entry name" value="Fun_TF"/>
</dbReference>
<dbReference type="GO" id="GO:0000981">
    <property type="term" value="F:DNA-binding transcription factor activity, RNA polymerase II-specific"/>
    <property type="evidence" value="ECO:0007669"/>
    <property type="project" value="InterPro"/>
</dbReference>
<evidence type="ECO:0000259" key="6">
    <source>
        <dbReference type="PROSITE" id="PS50048"/>
    </source>
</evidence>
<name>A0A0D1X698_9EURO</name>
<dbReference type="PANTHER" id="PTHR37534:SF2">
    <property type="entry name" value="N-ACETYLTRANSFERASE DOMAIN-CONTAINING PROTEIN"/>
    <property type="match status" value="1"/>
</dbReference>
<dbReference type="Proteomes" id="UP000053599">
    <property type="component" value="Unassembled WGS sequence"/>
</dbReference>
<sequence>MAHPAQEIYQRVKTGWYVECAADVLRLTERSLTCRKRHIKCDEKKPDCRNCEIGNRECQYDSITDTALQLGSVDSKFQFSPEHVWLETPSSVTFVHSVDVGINDENGASRVSTPGLEASAISNSWEGVQGEPTPATVTETLQDDTTQILTPGAIDFTSPHSIGSGISTESADPVKSLMMLKMSNSSLYTHSTTISDPHTARLLQHYVTNLACWLDVNDPQRQFETFVPYLALSCPILLHAILAFSACHLSRLDGSCDNLVAENYHDLCVQHLIPALADPSTTLDNVLPISTVVLRMYEMMIYETDHQRHLRGCSALFQHNRRNIGYRALKRTAFWTYFREEIMVALSTRKPTTIRPSNWKIDITWSGDTDFVKTEKMTMLTAEIVDHCFGEDAELNPDYVRRWDELQCETDAWKESLPETFNPLYVVEGHRPFPEITYACTWHMVAMQFYHLVKVLLALHNPHRPSGMEILQFLRHIEAEIRSHTLQLCGMAQTLGDRYPGALVNAVQPLMICGQSLKTPEEQDELVQILQRIEKVTTLSTAEGIQSLREAWESR</sequence>
<gene>
    <name evidence="7" type="ORF">PV11_05311</name>
</gene>
<comment type="subcellular location">
    <subcellularLocation>
        <location evidence="1">Nucleus</location>
    </subcellularLocation>
</comment>
<dbReference type="SUPFAM" id="SSF57701">
    <property type="entry name" value="Zn2/Cys6 DNA-binding domain"/>
    <property type="match status" value="1"/>
</dbReference>
<evidence type="ECO:0000313" key="8">
    <source>
        <dbReference type="Proteomes" id="UP000053599"/>
    </source>
</evidence>
<dbReference type="GO" id="GO:0008270">
    <property type="term" value="F:zinc ion binding"/>
    <property type="evidence" value="ECO:0007669"/>
    <property type="project" value="InterPro"/>
</dbReference>
<organism evidence="7 8">
    <name type="scientific">Exophiala sideris</name>
    <dbReference type="NCBI Taxonomy" id="1016849"/>
    <lineage>
        <taxon>Eukaryota</taxon>
        <taxon>Fungi</taxon>
        <taxon>Dikarya</taxon>
        <taxon>Ascomycota</taxon>
        <taxon>Pezizomycotina</taxon>
        <taxon>Eurotiomycetes</taxon>
        <taxon>Chaetothyriomycetidae</taxon>
        <taxon>Chaetothyriales</taxon>
        <taxon>Herpotrichiellaceae</taxon>
        <taxon>Exophiala</taxon>
    </lineage>
</organism>
<dbReference type="PANTHER" id="PTHR37534">
    <property type="entry name" value="TRANSCRIPTIONAL ACTIVATOR PROTEIN UGA3"/>
    <property type="match status" value="1"/>
</dbReference>
<dbReference type="CDD" id="cd00067">
    <property type="entry name" value="GAL4"/>
    <property type="match status" value="1"/>
</dbReference>
<reference evidence="7 8" key="1">
    <citation type="submission" date="2015-01" db="EMBL/GenBank/DDBJ databases">
        <title>The Genome Sequence of Exophiala sideris CBS121828.</title>
        <authorList>
            <consortium name="The Broad Institute Genomics Platform"/>
            <person name="Cuomo C."/>
            <person name="de Hoog S."/>
            <person name="Gorbushina A."/>
            <person name="Stielow B."/>
            <person name="Teixiera M."/>
            <person name="Abouelleil A."/>
            <person name="Chapman S.B."/>
            <person name="Priest M."/>
            <person name="Young S.K."/>
            <person name="Wortman J."/>
            <person name="Nusbaum C."/>
            <person name="Birren B."/>
        </authorList>
    </citation>
    <scope>NUCLEOTIDE SEQUENCE [LARGE SCALE GENOMIC DNA]</scope>
    <source>
        <strain evidence="7 8">CBS 121828</strain>
    </source>
</reference>
<dbReference type="InterPro" id="IPR001138">
    <property type="entry name" value="Zn2Cys6_DnaBD"/>
</dbReference>
<keyword evidence="4" id="KW-0804">Transcription</keyword>
<dbReference type="GO" id="GO:0000976">
    <property type="term" value="F:transcription cis-regulatory region binding"/>
    <property type="evidence" value="ECO:0007669"/>
    <property type="project" value="TreeGrafter"/>
</dbReference>
<keyword evidence="5" id="KW-0539">Nucleus</keyword>
<dbReference type="Gene3D" id="4.10.240.10">
    <property type="entry name" value="Zn(2)-C6 fungal-type DNA-binding domain"/>
    <property type="match status" value="1"/>
</dbReference>
<dbReference type="STRING" id="1016849.A0A0D1X698"/>
<evidence type="ECO:0000256" key="4">
    <source>
        <dbReference type="ARBA" id="ARBA00023163"/>
    </source>
</evidence>
<dbReference type="PROSITE" id="PS50048">
    <property type="entry name" value="ZN2_CY6_FUNGAL_2"/>
    <property type="match status" value="1"/>
</dbReference>
<evidence type="ECO:0000256" key="1">
    <source>
        <dbReference type="ARBA" id="ARBA00004123"/>
    </source>
</evidence>
<dbReference type="SMART" id="SM00066">
    <property type="entry name" value="GAL4"/>
    <property type="match status" value="1"/>
</dbReference>
<evidence type="ECO:0000256" key="5">
    <source>
        <dbReference type="ARBA" id="ARBA00023242"/>
    </source>
</evidence>
<dbReference type="AlphaFoldDB" id="A0A0D1X698"/>
<dbReference type="InterPro" id="IPR036864">
    <property type="entry name" value="Zn2-C6_fun-type_DNA-bd_sf"/>
</dbReference>
<evidence type="ECO:0000256" key="3">
    <source>
        <dbReference type="ARBA" id="ARBA00023125"/>
    </source>
</evidence>